<evidence type="ECO:0000313" key="3">
    <source>
        <dbReference type="Proteomes" id="UP001153954"/>
    </source>
</evidence>
<dbReference type="AlphaFoldDB" id="A0AAU9UMR5"/>
<protein>
    <submittedName>
        <fullName evidence="2">Uncharacterized protein</fullName>
    </submittedName>
</protein>
<dbReference type="Proteomes" id="UP001153954">
    <property type="component" value="Unassembled WGS sequence"/>
</dbReference>
<comment type="caution">
    <text evidence="2">The sequence shown here is derived from an EMBL/GenBank/DDBJ whole genome shotgun (WGS) entry which is preliminary data.</text>
</comment>
<feature type="signal peptide" evidence="1">
    <location>
        <begin position="1"/>
        <end position="17"/>
    </location>
</feature>
<evidence type="ECO:0000256" key="1">
    <source>
        <dbReference type="SAM" id="SignalP"/>
    </source>
</evidence>
<proteinExistence type="predicted"/>
<evidence type="ECO:0000313" key="2">
    <source>
        <dbReference type="EMBL" id="CAH2099303.1"/>
    </source>
</evidence>
<sequence>MSLKQALFLTILAFITANNMCSCLEEKTENEMEEFREFLLNLPTEVENEQKYPVIPGEISTLVPCSDCVGRMKREIFIKPKRYFKKISYRPFHDEARNRCPLRYRRIAFMCVRE</sequence>
<feature type="chain" id="PRO_5043953392" evidence="1">
    <location>
        <begin position="18"/>
        <end position="114"/>
    </location>
</feature>
<keyword evidence="1" id="KW-0732">Signal</keyword>
<reference evidence="2" key="1">
    <citation type="submission" date="2022-03" db="EMBL/GenBank/DDBJ databases">
        <authorList>
            <person name="Tunstrom K."/>
        </authorList>
    </citation>
    <scope>NUCLEOTIDE SEQUENCE</scope>
</reference>
<name>A0AAU9UMR5_EUPED</name>
<accession>A0AAU9UMR5</accession>
<gene>
    <name evidence="2" type="ORF">EEDITHA_LOCUS14301</name>
</gene>
<organism evidence="2 3">
    <name type="scientific">Euphydryas editha</name>
    <name type="common">Edith's checkerspot</name>
    <dbReference type="NCBI Taxonomy" id="104508"/>
    <lineage>
        <taxon>Eukaryota</taxon>
        <taxon>Metazoa</taxon>
        <taxon>Ecdysozoa</taxon>
        <taxon>Arthropoda</taxon>
        <taxon>Hexapoda</taxon>
        <taxon>Insecta</taxon>
        <taxon>Pterygota</taxon>
        <taxon>Neoptera</taxon>
        <taxon>Endopterygota</taxon>
        <taxon>Lepidoptera</taxon>
        <taxon>Glossata</taxon>
        <taxon>Ditrysia</taxon>
        <taxon>Papilionoidea</taxon>
        <taxon>Nymphalidae</taxon>
        <taxon>Nymphalinae</taxon>
        <taxon>Euphydryas</taxon>
    </lineage>
</organism>
<dbReference type="EMBL" id="CAKOGL010000021">
    <property type="protein sequence ID" value="CAH2099303.1"/>
    <property type="molecule type" value="Genomic_DNA"/>
</dbReference>
<keyword evidence="3" id="KW-1185">Reference proteome</keyword>